<evidence type="ECO:0000256" key="1">
    <source>
        <dbReference type="ARBA" id="ARBA00022679"/>
    </source>
</evidence>
<dbReference type="KEGG" id="ehx:EMIHUDRAFT_57290"/>
<evidence type="ECO:0008006" key="5">
    <source>
        <dbReference type="Google" id="ProtNLM"/>
    </source>
</evidence>
<keyword evidence="4" id="KW-1185">Reference proteome</keyword>
<dbReference type="RefSeq" id="XP_005789401.1">
    <property type="nucleotide sequence ID" value="XM_005789344.1"/>
</dbReference>
<keyword evidence="2" id="KW-0548">Nucleotidyltransferase</keyword>
<dbReference type="STRING" id="2903.R1DPQ4"/>
<evidence type="ECO:0000313" key="3">
    <source>
        <dbReference type="EnsemblProtists" id="EOD36972"/>
    </source>
</evidence>
<sequence length="249" mass="25584">IAVIPSRFASTRLPGKALLPMLGGEPMIAHVVRAALAASTVQRVLVATDHEGIAAAAEKAGAEAVMTDSALPSGTDRVAAALRLRADVAATADVVVNVQGDEPLVEPSAIDASARLLLSHPTADIATLSTPLPAALLLDPSKVKVVCGPPLHSEGLLPVSRGAAGPSGGGAEGATCRRALFFSRAPIGQHVGLYAFRPPSLQRFTPLSLSPSQALEQLEQMRALEAGMAILVGEVQSARSGVDTREDYE</sequence>
<keyword evidence="1" id="KW-0808">Transferase</keyword>
<dbReference type="AlphaFoldDB" id="A0A0D3KMI7"/>
<dbReference type="OMA" id="FMATCAK"/>
<accession>A0A0D3KMI7</accession>
<dbReference type="NCBIfam" id="NF003952">
    <property type="entry name" value="PRK05450.1-5"/>
    <property type="match status" value="1"/>
</dbReference>
<proteinExistence type="predicted"/>
<dbReference type="eggNOG" id="ENOG502QPIP">
    <property type="taxonomic scope" value="Eukaryota"/>
</dbReference>
<dbReference type="Proteomes" id="UP000013827">
    <property type="component" value="Unassembled WGS sequence"/>
</dbReference>
<dbReference type="SUPFAM" id="SSF53448">
    <property type="entry name" value="Nucleotide-diphospho-sugar transferases"/>
    <property type="match status" value="1"/>
</dbReference>
<evidence type="ECO:0000313" key="4">
    <source>
        <dbReference type="Proteomes" id="UP000013827"/>
    </source>
</evidence>
<dbReference type="GO" id="GO:0005829">
    <property type="term" value="C:cytosol"/>
    <property type="evidence" value="ECO:0007669"/>
    <property type="project" value="TreeGrafter"/>
</dbReference>
<reference evidence="4" key="1">
    <citation type="journal article" date="2013" name="Nature">
        <title>Pan genome of the phytoplankton Emiliania underpins its global distribution.</title>
        <authorList>
            <person name="Read B.A."/>
            <person name="Kegel J."/>
            <person name="Klute M.J."/>
            <person name="Kuo A."/>
            <person name="Lefebvre S.C."/>
            <person name="Maumus F."/>
            <person name="Mayer C."/>
            <person name="Miller J."/>
            <person name="Monier A."/>
            <person name="Salamov A."/>
            <person name="Young J."/>
            <person name="Aguilar M."/>
            <person name="Claverie J.M."/>
            <person name="Frickenhaus S."/>
            <person name="Gonzalez K."/>
            <person name="Herman E.K."/>
            <person name="Lin Y.C."/>
            <person name="Napier J."/>
            <person name="Ogata H."/>
            <person name="Sarno A.F."/>
            <person name="Shmutz J."/>
            <person name="Schroeder D."/>
            <person name="de Vargas C."/>
            <person name="Verret F."/>
            <person name="von Dassow P."/>
            <person name="Valentin K."/>
            <person name="Van de Peer Y."/>
            <person name="Wheeler G."/>
            <person name="Dacks J.B."/>
            <person name="Delwiche C.F."/>
            <person name="Dyhrman S.T."/>
            <person name="Glockner G."/>
            <person name="John U."/>
            <person name="Richards T."/>
            <person name="Worden A.Z."/>
            <person name="Zhang X."/>
            <person name="Grigoriev I.V."/>
            <person name="Allen A.E."/>
            <person name="Bidle K."/>
            <person name="Borodovsky M."/>
            <person name="Bowler C."/>
            <person name="Brownlee C."/>
            <person name="Cock J.M."/>
            <person name="Elias M."/>
            <person name="Gladyshev V.N."/>
            <person name="Groth M."/>
            <person name="Guda C."/>
            <person name="Hadaegh A."/>
            <person name="Iglesias-Rodriguez M.D."/>
            <person name="Jenkins J."/>
            <person name="Jones B.M."/>
            <person name="Lawson T."/>
            <person name="Leese F."/>
            <person name="Lindquist E."/>
            <person name="Lobanov A."/>
            <person name="Lomsadze A."/>
            <person name="Malik S.B."/>
            <person name="Marsh M.E."/>
            <person name="Mackinder L."/>
            <person name="Mock T."/>
            <person name="Mueller-Roeber B."/>
            <person name="Pagarete A."/>
            <person name="Parker M."/>
            <person name="Probert I."/>
            <person name="Quesneville H."/>
            <person name="Raines C."/>
            <person name="Rensing S.A."/>
            <person name="Riano-Pachon D.M."/>
            <person name="Richier S."/>
            <person name="Rokitta S."/>
            <person name="Shiraiwa Y."/>
            <person name="Soanes D.M."/>
            <person name="van der Giezen M."/>
            <person name="Wahlund T.M."/>
            <person name="Williams B."/>
            <person name="Wilson W."/>
            <person name="Wolfe G."/>
            <person name="Wurch L.L."/>
        </authorList>
    </citation>
    <scope>NUCLEOTIDE SEQUENCE</scope>
</reference>
<organism evidence="3 4">
    <name type="scientific">Emiliania huxleyi (strain CCMP1516)</name>
    <dbReference type="NCBI Taxonomy" id="280463"/>
    <lineage>
        <taxon>Eukaryota</taxon>
        <taxon>Haptista</taxon>
        <taxon>Haptophyta</taxon>
        <taxon>Prymnesiophyceae</taxon>
        <taxon>Isochrysidales</taxon>
        <taxon>Noelaerhabdaceae</taxon>
        <taxon>Emiliania</taxon>
    </lineage>
</organism>
<dbReference type="GeneID" id="17282243"/>
<dbReference type="InterPro" id="IPR029044">
    <property type="entry name" value="Nucleotide-diphossugar_trans"/>
</dbReference>
<dbReference type="PaxDb" id="2903-EOD36972"/>
<evidence type="ECO:0000256" key="2">
    <source>
        <dbReference type="ARBA" id="ARBA00022695"/>
    </source>
</evidence>
<reference evidence="3" key="2">
    <citation type="submission" date="2024-10" db="UniProtKB">
        <authorList>
            <consortium name="EnsemblProtists"/>
        </authorList>
    </citation>
    <scope>IDENTIFICATION</scope>
</reference>
<dbReference type="PANTHER" id="PTHR42866:SF2">
    <property type="entry name" value="3-DEOXY-MANNO-OCTULOSONATE CYTIDYLYLTRANSFERASE, MITOCHONDRIAL"/>
    <property type="match status" value="1"/>
</dbReference>
<protein>
    <recommendedName>
        <fullName evidence="5">3-deoxy-manno-octulosonate cytidylyltransferase</fullName>
    </recommendedName>
</protein>
<dbReference type="HOGENOM" id="CLU_065038_1_0_1"/>
<name>A0A0D3KMI7_EMIH1</name>
<dbReference type="InterPro" id="IPR003329">
    <property type="entry name" value="Cytidylyl_trans"/>
</dbReference>
<dbReference type="Gene3D" id="3.90.550.10">
    <property type="entry name" value="Spore Coat Polysaccharide Biosynthesis Protein SpsA, Chain A"/>
    <property type="match status" value="1"/>
</dbReference>
<dbReference type="GO" id="GO:0008690">
    <property type="term" value="F:3-deoxy-manno-octulosonate cytidylyltransferase activity"/>
    <property type="evidence" value="ECO:0007669"/>
    <property type="project" value="TreeGrafter"/>
</dbReference>
<dbReference type="PANTHER" id="PTHR42866">
    <property type="entry name" value="3-DEOXY-MANNO-OCTULOSONATE CYTIDYLYLTRANSFERASE"/>
    <property type="match status" value="1"/>
</dbReference>
<dbReference type="Pfam" id="PF02348">
    <property type="entry name" value="CTP_transf_3"/>
    <property type="match status" value="1"/>
</dbReference>
<dbReference type="EnsemblProtists" id="EOD36972">
    <property type="protein sequence ID" value="EOD36972"/>
    <property type="gene ID" value="EMIHUDRAFT_57290"/>
</dbReference>